<evidence type="ECO:0000313" key="10">
    <source>
        <dbReference type="RefSeq" id="XP_033584403.1"/>
    </source>
</evidence>
<dbReference type="Gene3D" id="1.20.1250.20">
    <property type="entry name" value="MFS general substrate transporter like domains"/>
    <property type="match status" value="2"/>
</dbReference>
<dbReference type="InterPro" id="IPR036259">
    <property type="entry name" value="MFS_trans_sf"/>
</dbReference>
<sequence length="466" mass="49345">MNTSLLANKTLPGMETSKKPAPDTIRTGKELEEKVRENPQHVEDLGSSTVHSSDNNDDTRMTFRRFMAIISIGICFFSCIWSVFAISNLITVINEDLGMNRRPDSLCSHGLRCLSRPSESYTRMATAQVLAGGIPSVALGRLSDIYGRRLFILIGAVLGILGAAICANAKSVPMFIGGSAVLGIIYSFYSLSWAAIGELVEKKHRPVVFGIMEASAGLAGTFGPVIGISFGGLQYPWKSATVISMIVVGGVLLIVFGLYGAYAKIPYPIPPSALFTNGRNYLMVTAATTMYGMAYFSTVVLLPQEVCYLFTRNTATIGWYSSAAGIGGLLFSPIAGYILQKTGHTKWFLTVCLAGIVLGTGIGALVATDSYVATVAGAVLVSAFSSATGMVTATMVQVILPNSYIGIATAFFNTCRSVGGAVATTVYSTILNNYIKEHEGVNIAEAAVHAGLNIQYVPVLAEALAA</sequence>
<feature type="compositionally biased region" description="Basic and acidic residues" evidence="5">
    <location>
        <begin position="16"/>
        <end position="30"/>
    </location>
</feature>
<evidence type="ECO:0000256" key="4">
    <source>
        <dbReference type="ARBA" id="ARBA00023136"/>
    </source>
</evidence>
<gene>
    <name evidence="8 10" type="ORF">BDZ99DRAFT_565191</name>
</gene>
<dbReference type="EMBL" id="MU003692">
    <property type="protein sequence ID" value="KAF2817439.1"/>
    <property type="molecule type" value="Genomic_DNA"/>
</dbReference>
<evidence type="ECO:0000313" key="9">
    <source>
        <dbReference type="Proteomes" id="UP000504636"/>
    </source>
</evidence>
<dbReference type="RefSeq" id="XP_033584403.1">
    <property type="nucleotide sequence ID" value="XM_033727447.1"/>
</dbReference>
<feature type="transmembrane region" description="Helical" evidence="6">
    <location>
        <begin position="208"/>
        <end position="230"/>
    </location>
</feature>
<evidence type="ECO:0000313" key="8">
    <source>
        <dbReference type="EMBL" id="KAF2817439.1"/>
    </source>
</evidence>
<evidence type="ECO:0000256" key="1">
    <source>
        <dbReference type="ARBA" id="ARBA00004141"/>
    </source>
</evidence>
<evidence type="ECO:0000259" key="7">
    <source>
        <dbReference type="PROSITE" id="PS50850"/>
    </source>
</evidence>
<feature type="transmembrane region" description="Helical" evidence="6">
    <location>
        <begin position="242"/>
        <end position="261"/>
    </location>
</feature>
<dbReference type="SUPFAM" id="SSF103473">
    <property type="entry name" value="MFS general substrate transporter"/>
    <property type="match status" value="1"/>
</dbReference>
<feature type="transmembrane region" description="Helical" evidence="6">
    <location>
        <begin position="176"/>
        <end position="196"/>
    </location>
</feature>
<dbReference type="Proteomes" id="UP000504636">
    <property type="component" value="Unplaced"/>
</dbReference>
<name>A0A6A6Z9R7_9PEZI</name>
<dbReference type="InterPro" id="IPR020846">
    <property type="entry name" value="MFS_dom"/>
</dbReference>
<accession>A0A6A6Z9R7</accession>
<protein>
    <submittedName>
        <fullName evidence="8 10">MFS general substrate transporter</fullName>
    </submittedName>
</protein>
<organism evidence="8">
    <name type="scientific">Mytilinidion resinicola</name>
    <dbReference type="NCBI Taxonomy" id="574789"/>
    <lineage>
        <taxon>Eukaryota</taxon>
        <taxon>Fungi</taxon>
        <taxon>Dikarya</taxon>
        <taxon>Ascomycota</taxon>
        <taxon>Pezizomycotina</taxon>
        <taxon>Dothideomycetes</taxon>
        <taxon>Pleosporomycetidae</taxon>
        <taxon>Mytilinidiales</taxon>
        <taxon>Mytilinidiaceae</taxon>
        <taxon>Mytilinidion</taxon>
    </lineage>
</organism>
<feature type="transmembrane region" description="Helical" evidence="6">
    <location>
        <begin position="66"/>
        <end position="93"/>
    </location>
</feature>
<reference evidence="8 10" key="1">
    <citation type="journal article" date="2020" name="Stud. Mycol.">
        <title>101 Dothideomycetes genomes: a test case for predicting lifestyles and emergence of pathogens.</title>
        <authorList>
            <person name="Haridas S."/>
            <person name="Albert R."/>
            <person name="Binder M."/>
            <person name="Bloem J."/>
            <person name="Labutti K."/>
            <person name="Salamov A."/>
            <person name="Andreopoulos B."/>
            <person name="Baker S."/>
            <person name="Barry K."/>
            <person name="Bills G."/>
            <person name="Bluhm B."/>
            <person name="Cannon C."/>
            <person name="Castanera R."/>
            <person name="Culley D."/>
            <person name="Daum C."/>
            <person name="Ezra D."/>
            <person name="Gonzalez J."/>
            <person name="Henrissat B."/>
            <person name="Kuo A."/>
            <person name="Liang C."/>
            <person name="Lipzen A."/>
            <person name="Lutzoni F."/>
            <person name="Magnuson J."/>
            <person name="Mondo S."/>
            <person name="Nolan M."/>
            <person name="Ohm R."/>
            <person name="Pangilinan J."/>
            <person name="Park H.-J."/>
            <person name="Ramirez L."/>
            <person name="Alfaro M."/>
            <person name="Sun H."/>
            <person name="Tritt A."/>
            <person name="Yoshinaga Y."/>
            <person name="Zwiers L.-H."/>
            <person name="Turgeon B."/>
            <person name="Goodwin S."/>
            <person name="Spatafora J."/>
            <person name="Crous P."/>
            <person name="Grigoriev I."/>
        </authorList>
    </citation>
    <scope>NUCLEOTIDE SEQUENCE</scope>
    <source>
        <strain evidence="8 10">CBS 304.34</strain>
    </source>
</reference>
<proteinExistence type="predicted"/>
<dbReference type="InterPro" id="IPR011701">
    <property type="entry name" value="MFS"/>
</dbReference>
<keyword evidence="2 6" id="KW-0812">Transmembrane</keyword>
<feature type="transmembrane region" description="Helical" evidence="6">
    <location>
        <begin position="150"/>
        <end position="170"/>
    </location>
</feature>
<feature type="transmembrane region" description="Helical" evidence="6">
    <location>
        <begin position="281"/>
        <end position="302"/>
    </location>
</feature>
<dbReference type="PANTHER" id="PTHR23501:SF109">
    <property type="entry name" value="MAJOR FACILITATOR SUPERFAMILY (MFS) PROFILE DOMAIN-CONTAINING PROTEIN-RELATED"/>
    <property type="match status" value="1"/>
</dbReference>
<feature type="transmembrane region" description="Helical" evidence="6">
    <location>
        <begin position="317"/>
        <end position="340"/>
    </location>
</feature>
<dbReference type="Pfam" id="PF07690">
    <property type="entry name" value="MFS_1"/>
    <property type="match status" value="1"/>
</dbReference>
<dbReference type="PANTHER" id="PTHR23501">
    <property type="entry name" value="MAJOR FACILITATOR SUPERFAMILY"/>
    <property type="match status" value="1"/>
</dbReference>
<feature type="domain" description="Major facilitator superfamily (MFS) profile" evidence="7">
    <location>
        <begin position="68"/>
        <end position="466"/>
    </location>
</feature>
<feature type="transmembrane region" description="Helical" evidence="6">
    <location>
        <begin position="347"/>
        <end position="367"/>
    </location>
</feature>
<evidence type="ECO:0000256" key="6">
    <source>
        <dbReference type="SAM" id="Phobius"/>
    </source>
</evidence>
<keyword evidence="3 6" id="KW-1133">Transmembrane helix</keyword>
<dbReference type="OrthoDB" id="2587356at2759"/>
<dbReference type="GO" id="GO:0005886">
    <property type="term" value="C:plasma membrane"/>
    <property type="evidence" value="ECO:0007669"/>
    <property type="project" value="TreeGrafter"/>
</dbReference>
<comment type="subcellular location">
    <subcellularLocation>
        <location evidence="1">Membrane</location>
        <topology evidence="1">Multi-pass membrane protein</topology>
    </subcellularLocation>
</comment>
<feature type="transmembrane region" description="Helical" evidence="6">
    <location>
        <begin position="373"/>
        <end position="396"/>
    </location>
</feature>
<reference evidence="10" key="2">
    <citation type="submission" date="2020-04" db="EMBL/GenBank/DDBJ databases">
        <authorList>
            <consortium name="NCBI Genome Project"/>
        </authorList>
    </citation>
    <scope>NUCLEOTIDE SEQUENCE</scope>
    <source>
        <strain evidence="10">CBS 304.34</strain>
    </source>
</reference>
<evidence type="ECO:0000256" key="2">
    <source>
        <dbReference type="ARBA" id="ARBA00022692"/>
    </source>
</evidence>
<dbReference type="GO" id="GO:0022857">
    <property type="term" value="F:transmembrane transporter activity"/>
    <property type="evidence" value="ECO:0007669"/>
    <property type="project" value="InterPro"/>
</dbReference>
<reference evidence="10" key="3">
    <citation type="submission" date="2025-04" db="UniProtKB">
        <authorList>
            <consortium name="RefSeq"/>
        </authorList>
    </citation>
    <scope>IDENTIFICATION</scope>
    <source>
        <strain evidence="10">CBS 304.34</strain>
    </source>
</reference>
<feature type="region of interest" description="Disordered" evidence="5">
    <location>
        <begin position="1"/>
        <end position="30"/>
    </location>
</feature>
<keyword evidence="4 6" id="KW-0472">Membrane</keyword>
<dbReference type="GeneID" id="54468340"/>
<keyword evidence="9" id="KW-1185">Reference proteome</keyword>
<dbReference type="InterPro" id="IPR005829">
    <property type="entry name" value="Sugar_transporter_CS"/>
</dbReference>
<evidence type="ECO:0000256" key="5">
    <source>
        <dbReference type="SAM" id="MobiDB-lite"/>
    </source>
</evidence>
<dbReference type="PROSITE" id="PS00216">
    <property type="entry name" value="SUGAR_TRANSPORT_1"/>
    <property type="match status" value="1"/>
</dbReference>
<dbReference type="AlphaFoldDB" id="A0A6A6Z9R7"/>
<dbReference type="PROSITE" id="PS50850">
    <property type="entry name" value="MFS"/>
    <property type="match status" value="1"/>
</dbReference>
<evidence type="ECO:0000256" key="3">
    <source>
        <dbReference type="ARBA" id="ARBA00022989"/>
    </source>
</evidence>